<dbReference type="Proteomes" id="UP000178885">
    <property type="component" value="Unassembled WGS sequence"/>
</dbReference>
<dbReference type="SUPFAM" id="SSF55781">
    <property type="entry name" value="GAF domain-like"/>
    <property type="match status" value="1"/>
</dbReference>
<feature type="domain" description="GGDEF" evidence="3">
    <location>
        <begin position="215"/>
        <end position="354"/>
    </location>
</feature>
<accession>A0A1F6TKC1</accession>
<dbReference type="PROSITE" id="PS50887">
    <property type="entry name" value="GGDEF"/>
    <property type="match status" value="1"/>
</dbReference>
<dbReference type="FunFam" id="3.30.70.270:FF:000001">
    <property type="entry name" value="Diguanylate cyclase domain protein"/>
    <property type="match status" value="1"/>
</dbReference>
<dbReference type="EMBL" id="MFSU01000102">
    <property type="protein sequence ID" value="OGI45526.1"/>
    <property type="molecule type" value="Genomic_DNA"/>
</dbReference>
<comment type="catalytic activity">
    <reaction evidence="2">
        <text>2 GTP = 3',3'-c-di-GMP + 2 diphosphate</text>
        <dbReference type="Rhea" id="RHEA:24898"/>
        <dbReference type="ChEBI" id="CHEBI:33019"/>
        <dbReference type="ChEBI" id="CHEBI:37565"/>
        <dbReference type="ChEBI" id="CHEBI:58805"/>
        <dbReference type="EC" id="2.7.7.65"/>
    </reaction>
</comment>
<dbReference type="SMART" id="SM00267">
    <property type="entry name" value="GGDEF"/>
    <property type="match status" value="1"/>
</dbReference>
<evidence type="ECO:0000259" key="3">
    <source>
        <dbReference type="PROSITE" id="PS50887"/>
    </source>
</evidence>
<dbReference type="InterPro" id="IPR043128">
    <property type="entry name" value="Rev_trsase/Diguanyl_cyclase"/>
</dbReference>
<dbReference type="Pfam" id="PF00990">
    <property type="entry name" value="GGDEF"/>
    <property type="match status" value="1"/>
</dbReference>
<dbReference type="NCBIfam" id="TIGR00254">
    <property type="entry name" value="GGDEF"/>
    <property type="match status" value="1"/>
</dbReference>
<dbReference type="InterPro" id="IPR029016">
    <property type="entry name" value="GAF-like_dom_sf"/>
</dbReference>
<dbReference type="EC" id="2.7.7.65" evidence="1"/>
<sequence length="357" mass="39753">MDPEIVRLNKQIRDNERIWSGFRRIELKMVASQSLRELISVLITDIPGAFPGIDCVTIACLDPEYELARLLEQGGQPQDFETSAFIPLTREALDALFPVPWTPRLGRGDERMRALLFPGLPRPAASMALAPLVLREKLIGCLNQASMDPLHFATDTATDLLEHLAAITALCVDNAVSHERLKLDGLTDPLTAVANRRFFERRMAEEVERWERHQEPLTCMLVDVDHFKHINDRYGHQIGDNALKRVAELLGQDLRGSDVLARYGGEEFVLLLPGTTEQHGFMIADRLRSRVAAGAFPGPERSPIHITVSIGLACLTAGPAPERAASGEWLFREADTALYAAKRTGRNRVVTRSETHA</sequence>
<protein>
    <recommendedName>
        <fullName evidence="1">diguanylate cyclase</fullName>
        <ecNumber evidence="1">2.7.7.65</ecNumber>
    </recommendedName>
</protein>
<dbReference type="Gene3D" id="3.30.450.40">
    <property type="match status" value="1"/>
</dbReference>
<dbReference type="InterPro" id="IPR000160">
    <property type="entry name" value="GGDEF_dom"/>
</dbReference>
<dbReference type="AlphaFoldDB" id="A0A1F6TKC1"/>
<dbReference type="GO" id="GO:1902201">
    <property type="term" value="P:negative regulation of bacterial-type flagellum-dependent cell motility"/>
    <property type="evidence" value="ECO:0007669"/>
    <property type="project" value="TreeGrafter"/>
</dbReference>
<dbReference type="Gene3D" id="3.30.70.270">
    <property type="match status" value="1"/>
</dbReference>
<dbReference type="SUPFAM" id="SSF55073">
    <property type="entry name" value="Nucleotide cyclase"/>
    <property type="match status" value="1"/>
</dbReference>
<dbReference type="GO" id="GO:0043709">
    <property type="term" value="P:cell adhesion involved in single-species biofilm formation"/>
    <property type="evidence" value="ECO:0007669"/>
    <property type="project" value="TreeGrafter"/>
</dbReference>
<dbReference type="GO" id="GO:0005886">
    <property type="term" value="C:plasma membrane"/>
    <property type="evidence" value="ECO:0007669"/>
    <property type="project" value="TreeGrafter"/>
</dbReference>
<comment type="caution">
    <text evidence="4">The sequence shown here is derived from an EMBL/GenBank/DDBJ whole genome shotgun (WGS) entry which is preliminary data.</text>
</comment>
<dbReference type="PANTHER" id="PTHR45138">
    <property type="entry name" value="REGULATORY COMPONENTS OF SENSORY TRANSDUCTION SYSTEM"/>
    <property type="match status" value="1"/>
</dbReference>
<gene>
    <name evidence="4" type="ORF">A2151_04790</name>
</gene>
<name>A0A1F6TKC1_9PROT</name>
<evidence type="ECO:0000313" key="5">
    <source>
        <dbReference type="Proteomes" id="UP000178885"/>
    </source>
</evidence>
<dbReference type="STRING" id="1817760.A2151_04790"/>
<evidence type="ECO:0000256" key="1">
    <source>
        <dbReference type="ARBA" id="ARBA00012528"/>
    </source>
</evidence>
<evidence type="ECO:0000256" key="2">
    <source>
        <dbReference type="ARBA" id="ARBA00034247"/>
    </source>
</evidence>
<proteinExistence type="predicted"/>
<dbReference type="InterPro" id="IPR029787">
    <property type="entry name" value="Nucleotide_cyclase"/>
</dbReference>
<dbReference type="GO" id="GO:0052621">
    <property type="term" value="F:diguanylate cyclase activity"/>
    <property type="evidence" value="ECO:0007669"/>
    <property type="project" value="UniProtKB-EC"/>
</dbReference>
<dbReference type="CDD" id="cd01949">
    <property type="entry name" value="GGDEF"/>
    <property type="match status" value="1"/>
</dbReference>
<reference evidence="4 5" key="1">
    <citation type="journal article" date="2016" name="Nat. Commun.">
        <title>Thousands of microbial genomes shed light on interconnected biogeochemical processes in an aquifer system.</title>
        <authorList>
            <person name="Anantharaman K."/>
            <person name="Brown C.T."/>
            <person name="Hug L.A."/>
            <person name="Sharon I."/>
            <person name="Castelle C.J."/>
            <person name="Probst A.J."/>
            <person name="Thomas B.C."/>
            <person name="Singh A."/>
            <person name="Wilkins M.J."/>
            <person name="Karaoz U."/>
            <person name="Brodie E.L."/>
            <person name="Williams K.H."/>
            <person name="Hubbard S.S."/>
            <person name="Banfield J.F."/>
        </authorList>
    </citation>
    <scope>NUCLEOTIDE SEQUENCE [LARGE SCALE GENOMIC DNA]</scope>
</reference>
<dbReference type="PANTHER" id="PTHR45138:SF9">
    <property type="entry name" value="DIGUANYLATE CYCLASE DGCM-RELATED"/>
    <property type="match status" value="1"/>
</dbReference>
<dbReference type="InterPro" id="IPR050469">
    <property type="entry name" value="Diguanylate_Cyclase"/>
</dbReference>
<organism evidence="4 5">
    <name type="scientific">Candidatus Muproteobacteria bacterium RBG_16_65_34</name>
    <dbReference type="NCBI Taxonomy" id="1817760"/>
    <lineage>
        <taxon>Bacteria</taxon>
        <taxon>Pseudomonadati</taxon>
        <taxon>Pseudomonadota</taxon>
        <taxon>Candidatus Muproteobacteria</taxon>
    </lineage>
</organism>
<evidence type="ECO:0000313" key="4">
    <source>
        <dbReference type="EMBL" id="OGI45526.1"/>
    </source>
</evidence>